<protein>
    <recommendedName>
        <fullName evidence="3">DUF2382 domain-containing protein</fullName>
    </recommendedName>
</protein>
<proteinExistence type="predicted"/>
<sequence>MWAVRWDQDNVARILVQAKAKVYPCIQKKCAWLLASGWKDCTWEVIKPRKETVVPLEEKVVRLTGKRVSLEEADVPLEKKVLRLTEKEVSLEEKSVPLEEK</sequence>
<reference evidence="1 2" key="1">
    <citation type="journal article" date="2022" name="Nat. Ecol. Evol.">
        <title>A masculinizing supergene underlies an exaggerated male reproductive morph in a spider.</title>
        <authorList>
            <person name="Hendrickx F."/>
            <person name="De Corte Z."/>
            <person name="Sonet G."/>
            <person name="Van Belleghem S.M."/>
            <person name="Kostlbacher S."/>
            <person name="Vangestel C."/>
        </authorList>
    </citation>
    <scope>NUCLEOTIDE SEQUENCE [LARGE SCALE GENOMIC DNA]</scope>
    <source>
        <strain evidence="1">W744_W776</strain>
    </source>
</reference>
<evidence type="ECO:0008006" key="3">
    <source>
        <dbReference type="Google" id="ProtNLM"/>
    </source>
</evidence>
<evidence type="ECO:0000313" key="1">
    <source>
        <dbReference type="EMBL" id="KAG8177579.1"/>
    </source>
</evidence>
<keyword evidence="2" id="KW-1185">Reference proteome</keyword>
<dbReference type="EMBL" id="JAFNEN010000772">
    <property type="protein sequence ID" value="KAG8177579.1"/>
    <property type="molecule type" value="Genomic_DNA"/>
</dbReference>
<dbReference type="Proteomes" id="UP000827092">
    <property type="component" value="Unassembled WGS sequence"/>
</dbReference>
<dbReference type="AlphaFoldDB" id="A0AAV6U1Y5"/>
<gene>
    <name evidence="1" type="ORF">JTE90_011745</name>
</gene>
<comment type="caution">
    <text evidence="1">The sequence shown here is derived from an EMBL/GenBank/DDBJ whole genome shotgun (WGS) entry which is preliminary data.</text>
</comment>
<organism evidence="1 2">
    <name type="scientific">Oedothorax gibbosus</name>
    <dbReference type="NCBI Taxonomy" id="931172"/>
    <lineage>
        <taxon>Eukaryota</taxon>
        <taxon>Metazoa</taxon>
        <taxon>Ecdysozoa</taxon>
        <taxon>Arthropoda</taxon>
        <taxon>Chelicerata</taxon>
        <taxon>Arachnida</taxon>
        <taxon>Araneae</taxon>
        <taxon>Araneomorphae</taxon>
        <taxon>Entelegynae</taxon>
        <taxon>Araneoidea</taxon>
        <taxon>Linyphiidae</taxon>
        <taxon>Erigoninae</taxon>
        <taxon>Oedothorax</taxon>
    </lineage>
</organism>
<evidence type="ECO:0000313" key="2">
    <source>
        <dbReference type="Proteomes" id="UP000827092"/>
    </source>
</evidence>
<accession>A0AAV6U1Y5</accession>
<name>A0AAV6U1Y5_9ARAC</name>